<evidence type="ECO:0000256" key="6">
    <source>
        <dbReference type="ARBA" id="ARBA00022833"/>
    </source>
</evidence>
<feature type="domain" description="Cobalamin-independent methionine synthase MetE C-terminal/archaeal" evidence="9">
    <location>
        <begin position="1"/>
        <end position="311"/>
    </location>
</feature>
<dbReference type="InterPro" id="IPR002629">
    <property type="entry name" value="Met_Synth_C/arc"/>
</dbReference>
<evidence type="ECO:0000256" key="7">
    <source>
        <dbReference type="ARBA" id="ARBA00023167"/>
    </source>
</evidence>
<dbReference type="NCBIfam" id="NF003317">
    <property type="entry name" value="PRK04326.1"/>
    <property type="match status" value="1"/>
</dbReference>
<dbReference type="RefSeq" id="WP_012939455.1">
    <property type="nucleotide sequence ID" value="NC_013741.1"/>
</dbReference>
<feature type="binding site" evidence="8">
    <location>
        <position position="289"/>
    </location>
    <ligand>
        <name>Zn(2+)</name>
        <dbReference type="ChEBI" id="CHEBI:29105"/>
        <note>catalytic</note>
    </ligand>
</feature>
<organism evidence="10 11">
    <name type="scientific">Archaeoglobus profundus (strain DSM 5631 / JCM 9629 / NBRC 100127 / Av18)</name>
    <dbReference type="NCBI Taxonomy" id="572546"/>
    <lineage>
        <taxon>Archaea</taxon>
        <taxon>Methanobacteriati</taxon>
        <taxon>Methanobacteriota</taxon>
        <taxon>Archaeoglobi</taxon>
        <taxon>Archaeoglobales</taxon>
        <taxon>Archaeoglobaceae</taxon>
        <taxon>Archaeoglobus</taxon>
    </lineage>
</organism>
<dbReference type="EC" id="2.1.1.-" evidence="8"/>
<evidence type="ECO:0000256" key="5">
    <source>
        <dbReference type="ARBA" id="ARBA00022723"/>
    </source>
</evidence>
<sequence>MKTTVVGSYPKPKWLLRMIRLHKEGKVDDKVMDEAYKDAVKAVVKDHEIAGVDIIWDGEMRREEMTSYFAERIDGFVIYGEVRVWGNAYYPKPSIVGELRYRDELAIKDFLYLRSVTDKEIKVPITGAYTIVDWSFNEYYPSKEEAVYALAEVLNKEFRELVKVGANYIQIDEPAIPTHPEEIEIAKNAVEIMVKGVKAYIGMHMCYGNYRAIFPEILDFKVDQIDFEFANRNFEDLAILKEYDYDKDLGFGCIDVHSKRVETVEEVKRAIYMALEIVKPDQLYVDPDCGLKLLPRDIAFEKLKVMVQATNEVRKELGLER</sequence>
<keyword evidence="11" id="KW-1185">Reference proteome</keyword>
<evidence type="ECO:0000313" key="11">
    <source>
        <dbReference type="Proteomes" id="UP000001901"/>
    </source>
</evidence>
<proteinExistence type="inferred from homology"/>
<dbReference type="PaxDb" id="572546-Arcpr_0042"/>
<feature type="binding site" evidence="8">
    <location>
        <position position="206"/>
    </location>
    <ligand>
        <name>Zn(2+)</name>
        <dbReference type="ChEBI" id="CHEBI:29105"/>
        <note>catalytic</note>
    </ligand>
</feature>
<dbReference type="PANTHER" id="PTHR30519">
    <property type="entry name" value="5-METHYLTETRAHYDROPTEROYLTRIGLUTAMATE--HOMOCYSTEINE METHYLTRANSFERASE"/>
    <property type="match status" value="1"/>
</dbReference>
<feature type="binding site" evidence="8">
    <location>
        <position position="228"/>
    </location>
    <ligand>
        <name>Zn(2+)</name>
        <dbReference type="ChEBI" id="CHEBI:29105"/>
        <note>catalytic</note>
    </ligand>
</feature>
<dbReference type="InterPro" id="IPR022921">
    <property type="entry name" value="MetE_arc"/>
</dbReference>
<dbReference type="HAMAP" id="MF_00288">
    <property type="entry name" value="MetE"/>
    <property type="match status" value="1"/>
</dbReference>
<dbReference type="UniPathway" id="UPA00051"/>
<dbReference type="GeneID" id="8738687"/>
<protein>
    <recommendedName>
        <fullName evidence="8">Methionine synthase</fullName>
        <ecNumber evidence="8">2.1.1.-</ecNumber>
    </recommendedName>
    <alternativeName>
        <fullName evidence="8">Homocysteine methyltransferase</fullName>
    </alternativeName>
</protein>
<dbReference type="GO" id="GO:0008270">
    <property type="term" value="F:zinc ion binding"/>
    <property type="evidence" value="ECO:0007669"/>
    <property type="project" value="InterPro"/>
</dbReference>
<keyword evidence="7 8" id="KW-0486">Methionine biosynthesis</keyword>
<evidence type="ECO:0000259" key="9">
    <source>
        <dbReference type="Pfam" id="PF01717"/>
    </source>
</evidence>
<evidence type="ECO:0000256" key="8">
    <source>
        <dbReference type="HAMAP-Rule" id="MF_00288"/>
    </source>
</evidence>
<reference evidence="10 11" key="1">
    <citation type="journal article" date="2010" name="Stand. Genomic Sci.">
        <title>Complete genome sequence of Archaeoglobus profundus type strain (AV18).</title>
        <authorList>
            <person name="von Jan M."/>
            <person name="Lapidus A."/>
            <person name="Del Rio T.G."/>
            <person name="Copeland A."/>
            <person name="Tice H."/>
            <person name="Cheng J.F."/>
            <person name="Lucas S."/>
            <person name="Chen F."/>
            <person name="Nolan M."/>
            <person name="Goodwin L."/>
            <person name="Han C."/>
            <person name="Pitluck S."/>
            <person name="Liolios K."/>
            <person name="Ivanova N."/>
            <person name="Mavromatis K."/>
            <person name="Ovchinnikova G."/>
            <person name="Chertkov O."/>
            <person name="Pati A."/>
            <person name="Chen A."/>
            <person name="Palaniappan K."/>
            <person name="Land M."/>
            <person name="Hauser L."/>
            <person name="Chang Y.J."/>
            <person name="Jeffries C.D."/>
            <person name="Saunders E."/>
            <person name="Brettin T."/>
            <person name="Detter J.C."/>
            <person name="Chain P."/>
            <person name="Eichinger K."/>
            <person name="Huber H."/>
            <person name="Spring S."/>
            <person name="Rohde M."/>
            <person name="Goker M."/>
            <person name="Wirth R."/>
            <person name="Woyke T."/>
            <person name="Bristow J."/>
            <person name="Eisen J.A."/>
            <person name="Markowitz V."/>
            <person name="Hugenholtz P."/>
            <person name="Kyrpides N.C."/>
            <person name="Klenk H.P."/>
        </authorList>
    </citation>
    <scope>NUCLEOTIDE SEQUENCE [LARGE SCALE GENOMIC DNA]</scope>
    <source>
        <strain evidence="11">DSM 5631 / JCM 9629 / NBRC 100127 / Av18</strain>
    </source>
</reference>
<keyword evidence="4 8" id="KW-0808">Transferase</keyword>
<evidence type="ECO:0000256" key="2">
    <source>
        <dbReference type="ARBA" id="ARBA00022603"/>
    </source>
</evidence>
<evidence type="ECO:0000256" key="4">
    <source>
        <dbReference type="ARBA" id="ARBA00022679"/>
    </source>
</evidence>
<evidence type="ECO:0000313" key="10">
    <source>
        <dbReference type="EMBL" id="ADB57119.1"/>
    </source>
</evidence>
<comment type="cofactor">
    <cofactor evidence="8">
        <name>Zn(2+)</name>
        <dbReference type="ChEBI" id="CHEBI:29105"/>
    </cofactor>
    <text evidence="8">Binds 1 zinc ion per subunit.</text>
</comment>
<comment type="similarity">
    <text evidence="1 8">Belongs to the archaeal MetE family.</text>
</comment>
<keyword evidence="5 8" id="KW-0479">Metal-binding</keyword>
<dbReference type="KEGG" id="apo:Arcpr_0042"/>
<accession>D2RFP4</accession>
<evidence type="ECO:0000256" key="3">
    <source>
        <dbReference type="ARBA" id="ARBA00022605"/>
    </source>
</evidence>
<comment type="pathway">
    <text evidence="8">Amino-acid biosynthesis; L-methionine biosynthesis via de novo pathway.</text>
</comment>
<keyword evidence="2 8" id="KW-0489">Methyltransferase</keyword>
<dbReference type="GO" id="GO:0003871">
    <property type="term" value="F:5-methyltetrahydropteroyltriglutamate-homocysteine S-methyltransferase activity"/>
    <property type="evidence" value="ECO:0007669"/>
    <property type="project" value="InterPro"/>
</dbReference>
<dbReference type="GO" id="GO:0032259">
    <property type="term" value="P:methylation"/>
    <property type="evidence" value="ECO:0007669"/>
    <property type="project" value="UniProtKB-KW"/>
</dbReference>
<dbReference type="AlphaFoldDB" id="D2RFP4"/>
<keyword evidence="6 8" id="KW-0862">Zinc</keyword>
<dbReference type="InterPro" id="IPR038071">
    <property type="entry name" value="UROD/MetE-like_sf"/>
</dbReference>
<dbReference type="CDD" id="cd03311">
    <property type="entry name" value="CIMS_C_terminal_like"/>
    <property type="match status" value="1"/>
</dbReference>
<keyword evidence="3 8" id="KW-0028">Amino-acid biosynthesis</keyword>
<evidence type="ECO:0000256" key="1">
    <source>
        <dbReference type="ARBA" id="ARBA00007909"/>
    </source>
</evidence>
<dbReference type="HOGENOM" id="CLU_040013_3_2_2"/>
<dbReference type="Pfam" id="PF01717">
    <property type="entry name" value="Meth_synt_2"/>
    <property type="match status" value="1"/>
</dbReference>
<dbReference type="eggNOG" id="arCOG01876">
    <property type="taxonomic scope" value="Archaea"/>
</dbReference>
<dbReference type="OrthoDB" id="17656at2157"/>
<name>D2RFP4_ARCPA</name>
<dbReference type="Gene3D" id="3.20.20.210">
    <property type="match status" value="1"/>
</dbReference>
<dbReference type="SUPFAM" id="SSF51726">
    <property type="entry name" value="UROD/MetE-like"/>
    <property type="match status" value="1"/>
</dbReference>
<dbReference type="Proteomes" id="UP000001901">
    <property type="component" value="Chromosome"/>
</dbReference>
<dbReference type="EMBL" id="CP001857">
    <property type="protein sequence ID" value="ADB57119.1"/>
    <property type="molecule type" value="Genomic_DNA"/>
</dbReference>
<feature type="binding site" evidence="8">
    <location>
        <position position="204"/>
    </location>
    <ligand>
        <name>Zn(2+)</name>
        <dbReference type="ChEBI" id="CHEBI:29105"/>
        <note>catalytic</note>
    </ligand>
</feature>
<dbReference type="GO" id="GO:0009086">
    <property type="term" value="P:methionine biosynthetic process"/>
    <property type="evidence" value="ECO:0007669"/>
    <property type="project" value="UniProtKB-UniRule"/>
</dbReference>
<gene>
    <name evidence="8" type="primary">metE</name>
    <name evidence="10" type="ordered locus">Arcpr_0042</name>
</gene>
<dbReference type="STRING" id="572546.Arcpr_0042"/>
<comment type="function">
    <text evidence="8">Catalyzes the transfer of a methyl group to L-homocysteine resulting in methionine formation. The physiological methyl donor is unknown.</text>
</comment>